<evidence type="ECO:0000313" key="6">
    <source>
        <dbReference type="EMBL" id="BAT21085.1"/>
    </source>
</evidence>
<comment type="similarity">
    <text evidence="4">Belongs to the rotavirus A NSP3 protein family.</text>
</comment>
<evidence type="ECO:0000256" key="1">
    <source>
        <dbReference type="ARBA" id="ARBA00022845"/>
    </source>
</evidence>
<keyword evidence="4 5" id="KW-0175">Coiled coil</keyword>
<keyword evidence="3 4" id="KW-1035">Host cytoplasm</keyword>
<dbReference type="InterPro" id="IPR036082">
    <property type="entry name" value="NSP3_sf"/>
</dbReference>
<evidence type="ECO:0000256" key="4">
    <source>
        <dbReference type="HAMAP-Rule" id="MF_04094"/>
    </source>
</evidence>
<feature type="coiled-coil region" evidence="5">
    <location>
        <begin position="157"/>
        <end position="216"/>
    </location>
</feature>
<dbReference type="GO" id="GO:0003723">
    <property type="term" value="F:RNA binding"/>
    <property type="evidence" value="ECO:0007669"/>
    <property type="project" value="UniProtKB-UniRule"/>
</dbReference>
<protein>
    <recommendedName>
        <fullName evidence="4">Non-structural protein 3</fullName>
        <shortName evidence="4">NSP3</shortName>
    </recommendedName>
    <alternativeName>
        <fullName evidence="4">NCVP4</fullName>
    </alternativeName>
    <alternativeName>
        <fullName evidence="4">Non-structural RNA-binding protein 34</fullName>
        <shortName evidence="4">NS34</shortName>
    </alternativeName>
</protein>
<sequence length="303" mass="34335">MEATVLATKTIIASAFDCAVAAAKSILIEQGVEFDESELTSKIKCKFDYIMDDSGVKANILGKAATVDLALNGKLASATRNANWMANQYTVAKLDEDVNKLRMMLSSKGINQNTRVLNSCFTVKRNPVKSSSYIVCNKLIKEKLKRGEVIEVEDESLDKSQSQSEDWQIKYQNLKVKIQNKYSSWVAKTKRVLERMNEMEKVIKSQNETIDLMTKQNVEKDEKIKRRLEQVIETLDWKINSKSIPSELKSEYQNELALIASVDVGDMLTEIECFMCRMVEDNSDAVCMLQCLAKRQGLVLMIE</sequence>
<comment type="subunit">
    <text evidence="4">Homodimer. Interacts (via the coiled-coil region) with host ZC3H7B (via LD motif). Interacts with host EIF4G1.</text>
</comment>
<reference evidence="6" key="1">
    <citation type="submission" date="2015-09" db="EMBL/GenBank/DDBJ databases">
        <title>Genome sequence of a novel avian rotavirus A strain detected from common gulls in Japan.</title>
        <authorList>
            <person name="Ito N."/>
        </authorList>
    </citation>
    <scope>NUCLEOTIDE SEQUENCE [LARGE SCALE GENOMIC DNA]</scope>
    <source>
        <strain evidence="6">RVA/CommonGull-wt/JPN/Ho374/2013/G28P[39]</strain>
    </source>
</reference>
<dbReference type="InterPro" id="IPR002873">
    <property type="entry name" value="Rotavirus_NSP3"/>
</dbReference>
<feature type="region of interest" description="Interaction with host EIF4G1" evidence="4">
    <location>
        <begin position="198"/>
        <end position="303"/>
    </location>
</feature>
<dbReference type="Gene3D" id="6.10.280.20">
    <property type="entry name" value="Rotavirus non-structural protein NSP3, N-terminal domain"/>
    <property type="match status" value="1"/>
</dbReference>
<dbReference type="EMBL" id="LC088226">
    <property type="protein sequence ID" value="BAT21085.1"/>
    <property type="molecule type" value="Genomic_RNA"/>
</dbReference>
<keyword evidence="1 4" id="KW-0810">Translation regulation</keyword>
<organism evidence="6">
    <name type="scientific">Rotavirus A</name>
    <dbReference type="NCBI Taxonomy" id="28875"/>
    <lineage>
        <taxon>Viruses</taxon>
        <taxon>Riboviria</taxon>
        <taxon>Orthornavirae</taxon>
        <taxon>Duplornaviricota</taxon>
        <taxon>Resentoviricetes</taxon>
        <taxon>Reovirales</taxon>
        <taxon>Sedoreoviridae</taxon>
        <taxon>Rotavirus</taxon>
        <taxon>Rotavirus alphagastroenteritidis</taxon>
    </lineage>
</organism>
<dbReference type="SUPFAM" id="SSF58030">
    <property type="entry name" value="Rotavirus nonstructural proteins"/>
    <property type="match status" value="1"/>
</dbReference>
<dbReference type="Gene3D" id="1.20.5.970">
    <property type="entry name" value="Nonstructural RNA-binding protein"/>
    <property type="match status" value="1"/>
</dbReference>
<accession>A0A0P0YKA6</accession>
<comment type="caution">
    <text evidence="4">Lacks conserved residue(s) required for the propagation of feature annotation.</text>
</comment>
<evidence type="ECO:0000256" key="3">
    <source>
        <dbReference type="ARBA" id="ARBA00023200"/>
    </source>
</evidence>
<dbReference type="Proteomes" id="UP000166193">
    <property type="component" value="Genome"/>
</dbReference>
<evidence type="ECO:0000256" key="2">
    <source>
        <dbReference type="ARBA" id="ARBA00022884"/>
    </source>
</evidence>
<name>A0A0P0YKA6_9REOV</name>
<dbReference type="SUPFAM" id="SSF69903">
    <property type="entry name" value="NSP3 homodimer"/>
    <property type="match status" value="1"/>
</dbReference>
<proteinExistence type="inferred from homology"/>
<dbReference type="InterPro" id="IPR042519">
    <property type="entry name" value="NSP3_N_rotavirus"/>
</dbReference>
<feature type="region of interest" description="RNA-binding" evidence="4">
    <location>
        <begin position="1"/>
        <end position="146"/>
    </location>
</feature>
<dbReference type="Gene3D" id="3.30.70.1610">
    <property type="match status" value="1"/>
</dbReference>
<evidence type="ECO:0000256" key="5">
    <source>
        <dbReference type="SAM" id="Coils"/>
    </source>
</evidence>
<keyword evidence="2 4" id="KW-0694">RNA-binding</keyword>
<dbReference type="Pfam" id="PF01665">
    <property type="entry name" value="Rota_NSP3"/>
    <property type="match status" value="1"/>
</dbReference>
<dbReference type="CDD" id="cd20714">
    <property type="entry name" value="NSP3_rotavirus"/>
    <property type="match status" value="1"/>
</dbReference>
<dbReference type="GO" id="GO:0030430">
    <property type="term" value="C:host cell cytoplasm"/>
    <property type="evidence" value="ECO:0007669"/>
    <property type="project" value="UniProtKB-SubCell"/>
</dbReference>
<comment type="subcellular location">
    <subcellularLocation>
        <location evidence="4">Host cytoplasm</location>
    </subcellularLocation>
</comment>
<gene>
    <name evidence="6" type="primary">NSP3</name>
</gene>
<keyword evidence="4" id="KW-0945">Host-virus interaction</keyword>
<dbReference type="HAMAP" id="MF_04094">
    <property type="entry name" value="ROTA_A_NSP3"/>
    <property type="match status" value="1"/>
</dbReference>
<comment type="function">
    <text evidence="4">Plays an important role in stimulating the translation of viral mRNAs. These mRNAs are capped but not polyadenylated, instead terminating in a conserved sequence 'GACC' at the 3' that is recognized by NSP3, which competes with host PABPC1 for EIF4G1 binding. The interaction between NSP3 and host EIF4G1 stabilizes the EIF4E-EIF4G1 interaction, thereby facilitating the initiation of capped mRNA translation.</text>
</comment>